<keyword evidence="2" id="KW-0808">Transferase</keyword>
<dbReference type="GO" id="GO:0016758">
    <property type="term" value="F:hexosyltransferase activity"/>
    <property type="evidence" value="ECO:0007669"/>
    <property type="project" value="UniProtKB-ARBA"/>
</dbReference>
<dbReference type="KEGG" id="pur:AOC03_03060"/>
<dbReference type="Gene3D" id="3.90.550.10">
    <property type="entry name" value="Spore Coat Polysaccharide Biosynthesis Protein SpsA, Chain A"/>
    <property type="match status" value="1"/>
</dbReference>
<dbReference type="PANTHER" id="PTHR22916:SF51">
    <property type="entry name" value="GLYCOSYLTRANSFERASE EPSH-RELATED"/>
    <property type="match status" value="1"/>
</dbReference>
<evidence type="ECO:0000313" key="5">
    <source>
        <dbReference type="Proteomes" id="UP000059847"/>
    </source>
</evidence>
<evidence type="ECO:0000256" key="2">
    <source>
        <dbReference type="ARBA" id="ARBA00022679"/>
    </source>
</evidence>
<evidence type="ECO:0000259" key="3">
    <source>
        <dbReference type="Pfam" id="PF00535"/>
    </source>
</evidence>
<evidence type="ECO:0000256" key="1">
    <source>
        <dbReference type="ARBA" id="ARBA00022676"/>
    </source>
</evidence>
<dbReference type="RefSeq" id="WP_062533547.1">
    <property type="nucleotide sequence ID" value="NZ_CP012678.1"/>
</dbReference>
<evidence type="ECO:0000313" key="4">
    <source>
        <dbReference type="EMBL" id="ALF59152.1"/>
    </source>
</evidence>
<dbReference type="InterPro" id="IPR029044">
    <property type="entry name" value="Nucleotide-diphossugar_trans"/>
</dbReference>
<dbReference type="Proteomes" id="UP000059847">
    <property type="component" value="Chromosome"/>
</dbReference>
<proteinExistence type="predicted"/>
<protein>
    <recommendedName>
        <fullName evidence="3">Glycosyltransferase 2-like domain-containing protein</fullName>
    </recommendedName>
</protein>
<keyword evidence="5" id="KW-1185">Reference proteome</keyword>
<name>A0A0M4T1E3_9GAMM</name>
<dbReference type="CDD" id="cd00761">
    <property type="entry name" value="Glyco_tranf_GTA_type"/>
    <property type="match status" value="1"/>
</dbReference>
<sequence>MSSIASQIYKNIEAILINDGSDDNSYNIAKLFCEKDNRFQLITHANARVAAARDKGLKLAHGEYVIHIDADDLIAEKAMEYLYQSMVDNNSDIAVGAYTKQSDKGDEFIKHYADDKYTFTRNILTGQYHSSLCNKLTKMDHCKNIIFDEGINYMEHKLFLAKILRKDNIRIFIN</sequence>
<dbReference type="PANTHER" id="PTHR22916">
    <property type="entry name" value="GLYCOSYLTRANSFERASE"/>
    <property type="match status" value="1"/>
</dbReference>
<dbReference type="EMBL" id="CP012678">
    <property type="protein sequence ID" value="ALF59152.1"/>
    <property type="molecule type" value="Genomic_DNA"/>
</dbReference>
<dbReference type="STRING" id="45610.AOC03_03060"/>
<dbReference type="SUPFAM" id="SSF53448">
    <property type="entry name" value="Nucleotide-diphospho-sugar transferases"/>
    <property type="match status" value="1"/>
</dbReference>
<dbReference type="AlphaFoldDB" id="A0A0M4T1E3"/>
<reference evidence="4 5" key="1">
    <citation type="submission" date="2015-09" db="EMBL/GenBank/DDBJ databases">
        <title>Complete genome of Psychrobacter urativorans R10.10B.</title>
        <authorList>
            <person name="See-Too W.S."/>
            <person name="Chan K.G."/>
        </authorList>
    </citation>
    <scope>NUCLEOTIDE SEQUENCE [LARGE SCALE GENOMIC DNA]</scope>
    <source>
        <strain evidence="4 5">R10.10B</strain>
    </source>
</reference>
<keyword evidence="1" id="KW-0328">Glycosyltransferase</keyword>
<gene>
    <name evidence="4" type="ORF">AOC03_03060</name>
</gene>
<dbReference type="Pfam" id="PF00535">
    <property type="entry name" value="Glycos_transf_2"/>
    <property type="match status" value="1"/>
</dbReference>
<feature type="domain" description="Glycosyltransferase 2-like" evidence="3">
    <location>
        <begin position="3"/>
        <end position="130"/>
    </location>
</feature>
<accession>A0A0M4T1E3</accession>
<organism evidence="4 5">
    <name type="scientific">Psychrobacter urativorans</name>
    <dbReference type="NCBI Taxonomy" id="45610"/>
    <lineage>
        <taxon>Bacteria</taxon>
        <taxon>Pseudomonadati</taxon>
        <taxon>Pseudomonadota</taxon>
        <taxon>Gammaproteobacteria</taxon>
        <taxon>Moraxellales</taxon>
        <taxon>Moraxellaceae</taxon>
        <taxon>Psychrobacter</taxon>
    </lineage>
</organism>
<dbReference type="InterPro" id="IPR001173">
    <property type="entry name" value="Glyco_trans_2-like"/>
</dbReference>